<proteinExistence type="predicted"/>
<accession>A0ACB9F513</accession>
<comment type="caution">
    <text evidence="1">The sequence shown here is derived from an EMBL/GenBank/DDBJ whole genome shotgun (WGS) entry which is preliminary data.</text>
</comment>
<reference evidence="1 2" key="2">
    <citation type="journal article" date="2022" name="Mol. Ecol. Resour.">
        <title>The genomes of chicory, endive, great burdock and yacon provide insights into Asteraceae paleo-polyploidization history and plant inulin production.</title>
        <authorList>
            <person name="Fan W."/>
            <person name="Wang S."/>
            <person name="Wang H."/>
            <person name="Wang A."/>
            <person name="Jiang F."/>
            <person name="Liu H."/>
            <person name="Zhao H."/>
            <person name="Xu D."/>
            <person name="Zhang Y."/>
        </authorList>
    </citation>
    <scope>NUCLEOTIDE SEQUENCE [LARGE SCALE GENOMIC DNA]</scope>
    <source>
        <strain evidence="2">cv. Punajuju</strain>
        <tissue evidence="1">Leaves</tissue>
    </source>
</reference>
<organism evidence="1 2">
    <name type="scientific">Cichorium intybus</name>
    <name type="common">Chicory</name>
    <dbReference type="NCBI Taxonomy" id="13427"/>
    <lineage>
        <taxon>Eukaryota</taxon>
        <taxon>Viridiplantae</taxon>
        <taxon>Streptophyta</taxon>
        <taxon>Embryophyta</taxon>
        <taxon>Tracheophyta</taxon>
        <taxon>Spermatophyta</taxon>
        <taxon>Magnoliopsida</taxon>
        <taxon>eudicotyledons</taxon>
        <taxon>Gunneridae</taxon>
        <taxon>Pentapetalae</taxon>
        <taxon>asterids</taxon>
        <taxon>campanulids</taxon>
        <taxon>Asterales</taxon>
        <taxon>Asteraceae</taxon>
        <taxon>Cichorioideae</taxon>
        <taxon>Cichorieae</taxon>
        <taxon>Cichoriinae</taxon>
        <taxon>Cichorium</taxon>
    </lineage>
</organism>
<evidence type="ECO:0000313" key="1">
    <source>
        <dbReference type="EMBL" id="KAI3765995.1"/>
    </source>
</evidence>
<protein>
    <submittedName>
        <fullName evidence="1">Uncharacterized protein</fullName>
    </submittedName>
</protein>
<dbReference type="Proteomes" id="UP001055811">
    <property type="component" value="Linkage Group LG03"/>
</dbReference>
<reference evidence="2" key="1">
    <citation type="journal article" date="2022" name="Mol. Ecol. Resour.">
        <title>The genomes of chicory, endive, great burdock and yacon provide insights into Asteraceae palaeo-polyploidization history and plant inulin production.</title>
        <authorList>
            <person name="Fan W."/>
            <person name="Wang S."/>
            <person name="Wang H."/>
            <person name="Wang A."/>
            <person name="Jiang F."/>
            <person name="Liu H."/>
            <person name="Zhao H."/>
            <person name="Xu D."/>
            <person name="Zhang Y."/>
        </authorList>
    </citation>
    <scope>NUCLEOTIDE SEQUENCE [LARGE SCALE GENOMIC DNA]</scope>
    <source>
        <strain evidence="2">cv. Punajuju</strain>
    </source>
</reference>
<keyword evidence="2" id="KW-1185">Reference proteome</keyword>
<name>A0ACB9F513_CICIN</name>
<sequence>MLANSVQGLDESMQREDTLLGDYIGLLNSITVATPHLGSRGNKQVPFLFGVSALEKFTVSIIHWIFRRTRRHLFLTNNEDGKPPLLKRMLEDLGDLYFMSQLRSFHCRMTYTNVGYEQVGFLNNSKQLLQSHWSPVFSALPRHHPSVLVLIDEALCFYPLYIFTFILSTIWVMIGIAEHGYSVLLLTFFFLEVYLAGFLPYIGKALSFILLSWMYAYYCFEYKWNFSGLSFDKRLDFFESNWAFFPHFITIKKDDKNPQAGSSNAITLPYTTMTIASQR</sequence>
<evidence type="ECO:0000313" key="2">
    <source>
        <dbReference type="Proteomes" id="UP001055811"/>
    </source>
</evidence>
<dbReference type="EMBL" id="CM042011">
    <property type="protein sequence ID" value="KAI3765995.1"/>
    <property type="molecule type" value="Genomic_DNA"/>
</dbReference>
<gene>
    <name evidence="1" type="ORF">L2E82_16042</name>
</gene>